<evidence type="ECO:0000256" key="2">
    <source>
        <dbReference type="ARBA" id="ARBA00022605"/>
    </source>
</evidence>
<sequence>MTVPSTPVFHDRDSYVTDLIIPCMDVTEGHTTKPSRIAGLTDPWDAVAVAANYAHDGATKLFVDVVDPWERTDDYLYPLVRRFKDIGLSPLVSVGHGLIPSADHVGRLLEAGAGAVSVSTSMIDNPEDVHEAIDRYGAQRFVAVINSRPRESGGWEVYTDNGTKNSSIDVVDLARRLGDLHVGAILPNACEREGVGKGFDLQLTRTVAQASGLPVIASGGCGALDHLTEALSAGGATYILVNSMVHGGKFSIADIRDALTSSSSFA</sequence>
<keyword evidence="2 5" id="KW-0028">Amino-acid biosynthesis</keyword>
<dbReference type="EMBL" id="JACHJL010000008">
    <property type="protein sequence ID" value="MBB5936414.1"/>
    <property type="molecule type" value="Genomic_DNA"/>
</dbReference>
<dbReference type="Gene3D" id="3.20.20.70">
    <property type="entry name" value="Aldolase class I"/>
    <property type="match status" value="1"/>
</dbReference>
<gene>
    <name evidence="6" type="ORF">FHS42_003489</name>
</gene>
<keyword evidence="7" id="KW-1185">Reference proteome</keyword>
<organism evidence="6 7">
    <name type="scientific">Streptomyces zagrosensis</name>
    <dbReference type="NCBI Taxonomy" id="1042984"/>
    <lineage>
        <taxon>Bacteria</taxon>
        <taxon>Bacillati</taxon>
        <taxon>Actinomycetota</taxon>
        <taxon>Actinomycetes</taxon>
        <taxon>Kitasatosporales</taxon>
        <taxon>Streptomycetaceae</taxon>
        <taxon>Streptomyces</taxon>
    </lineage>
</organism>
<dbReference type="GO" id="GO:0000105">
    <property type="term" value="P:L-histidine biosynthetic process"/>
    <property type="evidence" value="ECO:0007669"/>
    <property type="project" value="UniProtKB-KW"/>
</dbReference>
<evidence type="ECO:0000313" key="6">
    <source>
        <dbReference type="EMBL" id="MBB5936414.1"/>
    </source>
</evidence>
<dbReference type="PANTHER" id="PTHR21235">
    <property type="entry name" value="IMIDAZOLE GLYCEROL PHOSPHATE SYNTHASE SUBUNIT HISF/H IGP SYNTHASE SUBUNIT HISF/H"/>
    <property type="match status" value="1"/>
</dbReference>
<proteinExistence type="inferred from homology"/>
<dbReference type="SUPFAM" id="SSF51366">
    <property type="entry name" value="Ribulose-phoshate binding barrel"/>
    <property type="match status" value="1"/>
</dbReference>
<dbReference type="PANTHER" id="PTHR21235:SF2">
    <property type="entry name" value="IMIDAZOLE GLYCEROL PHOSPHATE SYNTHASE HISHF"/>
    <property type="match status" value="1"/>
</dbReference>
<evidence type="ECO:0000256" key="4">
    <source>
        <dbReference type="ARBA" id="ARBA00029440"/>
    </source>
</evidence>
<dbReference type="GO" id="GO:0000107">
    <property type="term" value="F:imidazoleglycerol-phosphate synthase activity"/>
    <property type="evidence" value="ECO:0007669"/>
    <property type="project" value="TreeGrafter"/>
</dbReference>
<accession>A0A7W9QAI3</accession>
<evidence type="ECO:0000256" key="1">
    <source>
        <dbReference type="ARBA" id="ARBA00009667"/>
    </source>
</evidence>
<dbReference type="InterPro" id="IPR050064">
    <property type="entry name" value="IGPS_HisA/HisF"/>
</dbReference>
<comment type="caution">
    <text evidence="6">The sequence shown here is derived from an EMBL/GenBank/DDBJ whole genome shotgun (WGS) entry which is preliminary data.</text>
</comment>
<name>A0A7W9QAI3_9ACTN</name>
<evidence type="ECO:0000256" key="3">
    <source>
        <dbReference type="ARBA" id="ARBA00023102"/>
    </source>
</evidence>
<keyword evidence="3 5" id="KW-0368">Histidine biosynthesis</keyword>
<keyword evidence="6" id="KW-0456">Lyase</keyword>
<dbReference type="GO" id="GO:0016829">
    <property type="term" value="F:lyase activity"/>
    <property type="evidence" value="ECO:0007669"/>
    <property type="project" value="UniProtKB-KW"/>
</dbReference>
<dbReference type="Proteomes" id="UP000588098">
    <property type="component" value="Unassembled WGS sequence"/>
</dbReference>
<comment type="pathway">
    <text evidence="4">Amino-acid biosynthesis.</text>
</comment>
<dbReference type="Pfam" id="PF00977">
    <property type="entry name" value="His_biosynth"/>
    <property type="match status" value="1"/>
</dbReference>
<evidence type="ECO:0000313" key="7">
    <source>
        <dbReference type="Proteomes" id="UP000588098"/>
    </source>
</evidence>
<dbReference type="InterPro" id="IPR011060">
    <property type="entry name" value="RibuloseP-bd_barrel"/>
</dbReference>
<dbReference type="RefSeq" id="WP_184573017.1">
    <property type="nucleotide sequence ID" value="NZ_JACHJL010000008.1"/>
</dbReference>
<protein>
    <submittedName>
        <fullName evidence="6">Cyclase</fullName>
        <ecNumber evidence="6">4.1.3.-</ecNumber>
    </submittedName>
</protein>
<dbReference type="EC" id="4.1.3.-" evidence="6"/>
<dbReference type="InterPro" id="IPR006062">
    <property type="entry name" value="His_biosynth"/>
</dbReference>
<reference evidence="6 7" key="1">
    <citation type="submission" date="2020-08" db="EMBL/GenBank/DDBJ databases">
        <title>Genomic Encyclopedia of Type Strains, Phase III (KMG-III): the genomes of soil and plant-associated and newly described type strains.</title>
        <authorList>
            <person name="Whitman W."/>
        </authorList>
    </citation>
    <scope>NUCLEOTIDE SEQUENCE [LARGE SCALE GENOMIC DNA]</scope>
    <source>
        <strain evidence="6 7">CECT 8305</strain>
    </source>
</reference>
<comment type="similarity">
    <text evidence="1 5">Belongs to the HisA/HisF family.</text>
</comment>
<evidence type="ECO:0000256" key="5">
    <source>
        <dbReference type="RuleBase" id="RU003657"/>
    </source>
</evidence>
<dbReference type="AlphaFoldDB" id="A0A7W9QAI3"/>
<dbReference type="InterPro" id="IPR013785">
    <property type="entry name" value="Aldolase_TIM"/>
</dbReference>